<accession>A0A8E6B785</accession>
<dbReference type="EMBL" id="CP074694">
    <property type="protein sequence ID" value="QVL33177.1"/>
    <property type="molecule type" value="Genomic_DNA"/>
</dbReference>
<keyword evidence="4" id="KW-1185">Reference proteome</keyword>
<reference evidence="3" key="1">
    <citation type="submission" date="2021-05" db="EMBL/GenBank/DDBJ databases">
        <title>Complete genome sequence of the cellulolytic planctomycete Telmatocola sphagniphila SP2T and characterization of the first cellulase from planctomycetes.</title>
        <authorList>
            <person name="Rakitin A.L."/>
            <person name="Beletsky A.V."/>
            <person name="Naumoff D.G."/>
            <person name="Kulichevskaya I.S."/>
            <person name="Mardanov A.V."/>
            <person name="Ravin N.V."/>
            <person name="Dedysh S.N."/>
        </authorList>
    </citation>
    <scope>NUCLEOTIDE SEQUENCE</scope>
    <source>
        <strain evidence="3">SP2T</strain>
    </source>
</reference>
<dbReference type="InterPro" id="IPR039131">
    <property type="entry name" value="NDUFAF1"/>
</dbReference>
<name>A0A8E6B785_9BACT</name>
<dbReference type="SUPFAM" id="SSF49785">
    <property type="entry name" value="Galactose-binding domain-like"/>
    <property type="match status" value="1"/>
</dbReference>
<dbReference type="PANTHER" id="PTHR13194:SF19">
    <property type="entry name" value="NAD(P)-BINDING ROSSMANN-FOLD SUPERFAMILY PROTEIN"/>
    <property type="match status" value="1"/>
</dbReference>
<dbReference type="Pfam" id="PF08547">
    <property type="entry name" value="CIA30"/>
    <property type="match status" value="1"/>
</dbReference>
<dbReference type="Proteomes" id="UP000676194">
    <property type="component" value="Chromosome"/>
</dbReference>
<dbReference type="RefSeq" id="WP_213498067.1">
    <property type="nucleotide sequence ID" value="NZ_CP074694.1"/>
</dbReference>
<proteinExistence type="inferred from homology"/>
<sequence>MSDKSQRVPPRSSVVAMAIQSLFDFSRPTSIHEWYVVNDDVMGGISRSEISRTERKSLQFTGDLSLERNGGFASVRTLPKNLHLQSGDILIAQLIGDGREYSFNLYPNRPQTAFSYRCRIATLANQRLTHRFTFDQFLATSFGRPVPGAGSLEPSEIAAVGFLLSDKSPGSFCLEIDWIRVQRRSAEAFSFFAEMWTFEHH</sequence>
<dbReference type="InterPro" id="IPR008979">
    <property type="entry name" value="Galactose-bd-like_sf"/>
</dbReference>
<evidence type="ECO:0000259" key="2">
    <source>
        <dbReference type="Pfam" id="PF08547"/>
    </source>
</evidence>
<feature type="domain" description="NADH:ubiquinone oxidoreductase intermediate-associated protein 30" evidence="2">
    <location>
        <begin position="23"/>
        <end position="176"/>
    </location>
</feature>
<evidence type="ECO:0000313" key="3">
    <source>
        <dbReference type="EMBL" id="QVL33177.1"/>
    </source>
</evidence>
<comment type="similarity">
    <text evidence="1">Belongs to the CIA30 family.</text>
</comment>
<dbReference type="PANTHER" id="PTHR13194">
    <property type="entry name" value="COMPLEX I INTERMEDIATE-ASSOCIATED PROTEIN 30"/>
    <property type="match status" value="1"/>
</dbReference>
<evidence type="ECO:0000313" key="4">
    <source>
        <dbReference type="Proteomes" id="UP000676194"/>
    </source>
</evidence>
<dbReference type="AlphaFoldDB" id="A0A8E6B785"/>
<dbReference type="KEGG" id="tsph:KIH39_04465"/>
<organism evidence="3 4">
    <name type="scientific">Telmatocola sphagniphila</name>
    <dbReference type="NCBI Taxonomy" id="1123043"/>
    <lineage>
        <taxon>Bacteria</taxon>
        <taxon>Pseudomonadati</taxon>
        <taxon>Planctomycetota</taxon>
        <taxon>Planctomycetia</taxon>
        <taxon>Gemmatales</taxon>
        <taxon>Gemmataceae</taxon>
    </lineage>
</organism>
<gene>
    <name evidence="3" type="ORF">KIH39_04465</name>
</gene>
<protein>
    <submittedName>
        <fullName evidence="3">CIA30 family protein</fullName>
    </submittedName>
</protein>
<dbReference type="InterPro" id="IPR013857">
    <property type="entry name" value="NADH-UbQ_OxRdtase-assoc_prot30"/>
</dbReference>
<evidence type="ECO:0000256" key="1">
    <source>
        <dbReference type="ARBA" id="ARBA00007884"/>
    </source>
</evidence>